<dbReference type="Proteomes" id="UP000499080">
    <property type="component" value="Unassembled WGS sequence"/>
</dbReference>
<feature type="domain" description="DDE-1" evidence="1">
    <location>
        <begin position="55"/>
        <end position="107"/>
    </location>
</feature>
<comment type="caution">
    <text evidence="2">The sequence shown here is derived from an EMBL/GenBank/DDBJ whole genome shotgun (WGS) entry which is preliminary data.</text>
</comment>
<protein>
    <recommendedName>
        <fullName evidence="1">DDE-1 domain-containing protein</fullName>
    </recommendedName>
</protein>
<name>A0A4Y2M355_ARAVE</name>
<evidence type="ECO:0000313" key="3">
    <source>
        <dbReference type="Proteomes" id="UP000499080"/>
    </source>
</evidence>
<dbReference type="OrthoDB" id="6512965at2759"/>
<organism evidence="2 3">
    <name type="scientific">Araneus ventricosus</name>
    <name type="common">Orbweaver spider</name>
    <name type="synonym">Epeira ventricosa</name>
    <dbReference type="NCBI Taxonomy" id="182803"/>
    <lineage>
        <taxon>Eukaryota</taxon>
        <taxon>Metazoa</taxon>
        <taxon>Ecdysozoa</taxon>
        <taxon>Arthropoda</taxon>
        <taxon>Chelicerata</taxon>
        <taxon>Arachnida</taxon>
        <taxon>Araneae</taxon>
        <taxon>Araneomorphae</taxon>
        <taxon>Entelegynae</taxon>
        <taxon>Araneoidea</taxon>
        <taxon>Araneidae</taxon>
        <taxon>Araneus</taxon>
    </lineage>
</organism>
<evidence type="ECO:0000259" key="1">
    <source>
        <dbReference type="Pfam" id="PF03184"/>
    </source>
</evidence>
<dbReference type="EMBL" id="BGPR01006575">
    <property type="protein sequence ID" value="GBN20156.1"/>
    <property type="molecule type" value="Genomic_DNA"/>
</dbReference>
<dbReference type="Pfam" id="PF03184">
    <property type="entry name" value="DDE_1"/>
    <property type="match status" value="1"/>
</dbReference>
<evidence type="ECO:0000313" key="2">
    <source>
        <dbReference type="EMBL" id="GBN20156.1"/>
    </source>
</evidence>
<dbReference type="AlphaFoldDB" id="A0A4Y2M355"/>
<proteinExistence type="predicted"/>
<dbReference type="GO" id="GO:0003676">
    <property type="term" value="F:nucleic acid binding"/>
    <property type="evidence" value="ECO:0007669"/>
    <property type="project" value="InterPro"/>
</dbReference>
<reference evidence="2 3" key="1">
    <citation type="journal article" date="2019" name="Sci. Rep.">
        <title>Orb-weaving spider Araneus ventricosus genome elucidates the spidroin gene catalogue.</title>
        <authorList>
            <person name="Kono N."/>
            <person name="Nakamura H."/>
            <person name="Ohtoshi R."/>
            <person name="Moran D.A.P."/>
            <person name="Shinohara A."/>
            <person name="Yoshida Y."/>
            <person name="Fujiwara M."/>
            <person name="Mori M."/>
            <person name="Tomita M."/>
            <person name="Arakawa K."/>
        </authorList>
    </citation>
    <scope>NUCLEOTIDE SEQUENCE [LARGE SCALE GENOMIC DNA]</scope>
</reference>
<keyword evidence="3" id="KW-1185">Reference proteome</keyword>
<dbReference type="InterPro" id="IPR004875">
    <property type="entry name" value="DDE_SF_endonuclease_dom"/>
</dbReference>
<gene>
    <name evidence="2" type="ORF">AVEN_88900_1</name>
</gene>
<accession>A0A4Y2M355</accession>
<sequence>MKTLASENEAVDPGRKKMKDRATILGCANAYGSHRMKLTLLGKEVKKNLKKLKFKMAILLMDNAPVHPDVETLQDENITCIFMTPNTTAILQPVDKSVIESMERRYRI</sequence>